<evidence type="ECO:0008006" key="3">
    <source>
        <dbReference type="Google" id="ProtNLM"/>
    </source>
</evidence>
<reference evidence="1 2" key="1">
    <citation type="submission" date="2019-11" db="EMBL/GenBank/DDBJ databases">
        <title>Type strains purchased from KCTC, JCM and DSMZ.</title>
        <authorList>
            <person name="Lu H."/>
        </authorList>
    </citation>
    <scope>NUCLEOTIDE SEQUENCE [LARGE SCALE GENOMIC DNA]</scope>
    <source>
        <strain evidence="1 2">JCM 31587</strain>
    </source>
</reference>
<dbReference type="Proteomes" id="UP000472320">
    <property type="component" value="Unassembled WGS sequence"/>
</dbReference>
<name>A0A6L6QKX0_9BURK</name>
<keyword evidence="2" id="KW-1185">Reference proteome</keyword>
<accession>A0A6L6QKX0</accession>
<dbReference type="EMBL" id="WNKX01000016">
    <property type="protein sequence ID" value="MTW12825.1"/>
    <property type="molecule type" value="Genomic_DNA"/>
</dbReference>
<comment type="caution">
    <text evidence="1">The sequence shown here is derived from an EMBL/GenBank/DDBJ whole genome shotgun (WGS) entry which is preliminary data.</text>
</comment>
<evidence type="ECO:0000313" key="1">
    <source>
        <dbReference type="EMBL" id="MTW12825.1"/>
    </source>
</evidence>
<dbReference type="OrthoDB" id="8776959at2"/>
<evidence type="ECO:0000313" key="2">
    <source>
        <dbReference type="Proteomes" id="UP000472320"/>
    </source>
</evidence>
<dbReference type="AlphaFoldDB" id="A0A6L6QKX0"/>
<sequence>MMVPRSRPWPALLISALVHLAVALLLLGRPGGPAGGNGRVVQPGPVMLVHLVAASPAPTQLRAEQPEIAEVQQPAPAAVASEAEPDKAEAETVAAVDAKPAEQPYIDAAAMTRQPEVVFGLVSDTLLIVPGLKAQGVALQVWINEEGGVDRVELDSQMSEEDQQLLLAEFVKVRFSPGRVGRLPVRSHISMQILVDNAIRA</sequence>
<organism evidence="1 2">
    <name type="scientific">Massilia eburnea</name>
    <dbReference type="NCBI Taxonomy" id="1776165"/>
    <lineage>
        <taxon>Bacteria</taxon>
        <taxon>Pseudomonadati</taxon>
        <taxon>Pseudomonadota</taxon>
        <taxon>Betaproteobacteria</taxon>
        <taxon>Burkholderiales</taxon>
        <taxon>Oxalobacteraceae</taxon>
        <taxon>Telluria group</taxon>
        <taxon>Massilia</taxon>
    </lineage>
</organism>
<gene>
    <name evidence="1" type="ORF">GM658_19645</name>
</gene>
<dbReference type="RefSeq" id="WP_155455759.1">
    <property type="nucleotide sequence ID" value="NZ_WNKX01000016.1"/>
</dbReference>
<proteinExistence type="predicted"/>
<protein>
    <recommendedName>
        <fullName evidence="3">TonB family protein</fullName>
    </recommendedName>
</protein>